<gene>
    <name evidence="1" type="ORF">HMPREF0010_02118</name>
</gene>
<sequence>MENHTASFYMFITVWETIFTSQVELYLIKLIKKISESKEINKIVIEKIGLNTP</sequence>
<proteinExistence type="predicted"/>
<name>D0CBI8_ACIB2</name>
<evidence type="ECO:0000313" key="1">
    <source>
        <dbReference type="EMBL" id="EEX03076.1"/>
    </source>
</evidence>
<protein>
    <submittedName>
        <fullName evidence="1">Uncharacterized protein</fullName>
    </submittedName>
</protein>
<dbReference type="Proteomes" id="UP000005740">
    <property type="component" value="Unassembled WGS sequence"/>
</dbReference>
<reference evidence="2" key="1">
    <citation type="journal article" date="2012" name="PLoS ONE">
        <title>The success of Acinetobacter species; genetic, metabolic and virulence attributes.</title>
        <authorList>
            <person name="Peleg A.Y."/>
            <person name="de Breij A."/>
            <person name="Adams M.D."/>
            <person name="Cerqueira G.M."/>
            <person name="Mocali S."/>
            <person name="Galardini M."/>
            <person name="Nibbering P.H."/>
            <person name="Earl A.M."/>
            <person name="Ward D.V."/>
            <person name="Paterson D.L."/>
            <person name="Seifert H."/>
            <person name="Dijkshoorn L."/>
        </authorList>
    </citation>
    <scope>NUCLEOTIDE SEQUENCE [LARGE SCALE GENOMIC DNA]</scope>
    <source>
        <strain evidence="2">ATCC 19606 / DSM 30007 / JCM 6841 / CCUG 19606 / CIP 70.34 / NBRC 109757 / NCIMB 12457 / NCTC 12156 / 81</strain>
    </source>
</reference>
<dbReference type="EMBL" id="GG704575">
    <property type="protein sequence ID" value="EEX03076.1"/>
    <property type="molecule type" value="Genomic_DNA"/>
</dbReference>
<organism evidence="1 2">
    <name type="scientific">Acinetobacter baumannii (strain ATCC 19606 / DSM 30007 / JCM 6841 / CCUG 19606 / CIP 70.34 / NBRC 109757 / NCIMB 12457 / NCTC 12156 / 81)</name>
    <dbReference type="NCBI Taxonomy" id="575584"/>
    <lineage>
        <taxon>Bacteria</taxon>
        <taxon>Pseudomonadati</taxon>
        <taxon>Pseudomonadota</taxon>
        <taxon>Gammaproteobacteria</taxon>
        <taxon>Moraxellales</taxon>
        <taxon>Moraxellaceae</taxon>
        <taxon>Acinetobacter</taxon>
        <taxon>Acinetobacter calcoaceticus/baumannii complex</taxon>
    </lineage>
</organism>
<evidence type="ECO:0000313" key="2">
    <source>
        <dbReference type="Proteomes" id="UP000005740"/>
    </source>
</evidence>
<dbReference type="AlphaFoldDB" id="D0CBI8"/>
<dbReference type="BioCyc" id="ABAU575584-HMP:GM69-2147-MONOMER"/>
<accession>D0CBI8</accession>